<dbReference type="AlphaFoldDB" id="A0A4C1TBL6"/>
<proteinExistence type="predicted"/>
<sequence length="122" mass="13969">MHHQREYCSECGELLPISRSYTYERMNLCSSELPENDVMRRFSAPGPFLLLRVPVLRHCDAFHELHKWRSEYNCDGCTFLCSLLQQGGGKKCVTHTRAPVRAGSVGLKPTKNVLLTTKFLVR</sequence>
<reference evidence="1 2" key="1">
    <citation type="journal article" date="2019" name="Commun. Biol.">
        <title>The bagworm genome reveals a unique fibroin gene that provides high tensile strength.</title>
        <authorList>
            <person name="Kono N."/>
            <person name="Nakamura H."/>
            <person name="Ohtoshi R."/>
            <person name="Tomita M."/>
            <person name="Numata K."/>
            <person name="Arakawa K."/>
        </authorList>
    </citation>
    <scope>NUCLEOTIDE SEQUENCE [LARGE SCALE GENOMIC DNA]</scope>
</reference>
<evidence type="ECO:0000313" key="2">
    <source>
        <dbReference type="Proteomes" id="UP000299102"/>
    </source>
</evidence>
<comment type="caution">
    <text evidence="1">The sequence shown here is derived from an EMBL/GenBank/DDBJ whole genome shotgun (WGS) entry which is preliminary data.</text>
</comment>
<dbReference type="EMBL" id="BGZK01000048">
    <property type="protein sequence ID" value="GBP11923.1"/>
    <property type="molecule type" value="Genomic_DNA"/>
</dbReference>
<dbReference type="Proteomes" id="UP000299102">
    <property type="component" value="Unassembled WGS sequence"/>
</dbReference>
<gene>
    <name evidence="1" type="ORF">EVAR_74550_1</name>
</gene>
<keyword evidence="2" id="KW-1185">Reference proteome</keyword>
<protein>
    <submittedName>
        <fullName evidence="1">Uncharacterized protein</fullName>
    </submittedName>
</protein>
<name>A0A4C1TBL6_EUMVA</name>
<evidence type="ECO:0000313" key="1">
    <source>
        <dbReference type="EMBL" id="GBP11923.1"/>
    </source>
</evidence>
<accession>A0A4C1TBL6</accession>
<organism evidence="1 2">
    <name type="scientific">Eumeta variegata</name>
    <name type="common">Bagworm moth</name>
    <name type="synonym">Eumeta japonica</name>
    <dbReference type="NCBI Taxonomy" id="151549"/>
    <lineage>
        <taxon>Eukaryota</taxon>
        <taxon>Metazoa</taxon>
        <taxon>Ecdysozoa</taxon>
        <taxon>Arthropoda</taxon>
        <taxon>Hexapoda</taxon>
        <taxon>Insecta</taxon>
        <taxon>Pterygota</taxon>
        <taxon>Neoptera</taxon>
        <taxon>Endopterygota</taxon>
        <taxon>Lepidoptera</taxon>
        <taxon>Glossata</taxon>
        <taxon>Ditrysia</taxon>
        <taxon>Tineoidea</taxon>
        <taxon>Psychidae</taxon>
        <taxon>Oiketicinae</taxon>
        <taxon>Eumeta</taxon>
    </lineage>
</organism>